<keyword evidence="1" id="KW-1133">Transmembrane helix</keyword>
<accession>A0A8J6D796</accession>
<dbReference type="PANTHER" id="PTHR33564">
    <property type="entry name" value="TRANSMEMBRANE PROTEIN"/>
    <property type="match status" value="1"/>
</dbReference>
<keyword evidence="1" id="KW-0812">Transmembrane</keyword>
<name>A0A8J6D796_9ROSI</name>
<evidence type="ECO:0000313" key="3">
    <source>
        <dbReference type="Proteomes" id="UP000701853"/>
    </source>
</evidence>
<dbReference type="EMBL" id="JAHUZN010000002">
    <property type="protein sequence ID" value="KAG8501127.1"/>
    <property type="molecule type" value="Genomic_DNA"/>
</dbReference>
<reference evidence="2 3" key="1">
    <citation type="journal article" date="2021" name="bioRxiv">
        <title>The Gossypium anomalum genome as a resource for cotton improvement and evolutionary analysis of hybrid incompatibility.</title>
        <authorList>
            <person name="Grover C.E."/>
            <person name="Yuan D."/>
            <person name="Arick M.A."/>
            <person name="Miller E.R."/>
            <person name="Hu G."/>
            <person name="Peterson D.G."/>
            <person name="Wendel J.F."/>
            <person name="Udall J.A."/>
        </authorList>
    </citation>
    <scope>NUCLEOTIDE SEQUENCE [LARGE SCALE GENOMIC DNA]</scope>
    <source>
        <strain evidence="2">JFW-Udall</strain>
        <tissue evidence="2">Leaf</tissue>
    </source>
</reference>
<proteinExistence type="predicted"/>
<dbReference type="OrthoDB" id="989912at2759"/>
<sequence>MVCFTSVQTNYFSFIYTNYLIVISIFFIYANYPRKENVYFSLSLLFFVHLLNASKMESESGGVGCMAVIAVTGSVVFIAREVHKRLLSDFMKKIEIELGGSGKCGVKRRVCFAENVIESSSNNKEYRKKNHQAWVIGDHHASSMPLNRQVFHKTITKLTIFPIDYTKFSLYMFVYNLKFRCFP</sequence>
<keyword evidence="1" id="KW-0472">Membrane</keyword>
<gene>
    <name evidence="2" type="ORF">CXB51_003252</name>
</gene>
<evidence type="ECO:0000313" key="2">
    <source>
        <dbReference type="EMBL" id="KAG8501127.1"/>
    </source>
</evidence>
<comment type="caution">
    <text evidence="2">The sequence shown here is derived from an EMBL/GenBank/DDBJ whole genome shotgun (WGS) entry which is preliminary data.</text>
</comment>
<feature type="transmembrane region" description="Helical" evidence="1">
    <location>
        <begin position="12"/>
        <end position="30"/>
    </location>
</feature>
<evidence type="ECO:0000256" key="1">
    <source>
        <dbReference type="SAM" id="Phobius"/>
    </source>
</evidence>
<feature type="transmembrane region" description="Helical" evidence="1">
    <location>
        <begin position="60"/>
        <end position="79"/>
    </location>
</feature>
<dbReference type="PANTHER" id="PTHR33564:SF8">
    <property type="entry name" value="TRANSMEMBRANE PROTEIN"/>
    <property type="match status" value="1"/>
</dbReference>
<protein>
    <submittedName>
        <fullName evidence="2">Uncharacterized protein</fullName>
    </submittedName>
</protein>
<dbReference type="AlphaFoldDB" id="A0A8J6D796"/>
<keyword evidence="3" id="KW-1185">Reference proteome</keyword>
<dbReference type="Proteomes" id="UP000701853">
    <property type="component" value="Chromosome 2"/>
</dbReference>
<organism evidence="2 3">
    <name type="scientific">Gossypium anomalum</name>
    <dbReference type="NCBI Taxonomy" id="47600"/>
    <lineage>
        <taxon>Eukaryota</taxon>
        <taxon>Viridiplantae</taxon>
        <taxon>Streptophyta</taxon>
        <taxon>Embryophyta</taxon>
        <taxon>Tracheophyta</taxon>
        <taxon>Spermatophyta</taxon>
        <taxon>Magnoliopsida</taxon>
        <taxon>eudicotyledons</taxon>
        <taxon>Gunneridae</taxon>
        <taxon>Pentapetalae</taxon>
        <taxon>rosids</taxon>
        <taxon>malvids</taxon>
        <taxon>Malvales</taxon>
        <taxon>Malvaceae</taxon>
        <taxon>Malvoideae</taxon>
        <taxon>Gossypium</taxon>
    </lineage>
</organism>